<dbReference type="InterPro" id="IPR001867">
    <property type="entry name" value="OmpR/PhoB-type_DNA-bd"/>
</dbReference>
<dbReference type="InterPro" id="IPR027417">
    <property type="entry name" value="P-loop_NTPase"/>
</dbReference>
<dbReference type="Proteomes" id="UP000549009">
    <property type="component" value="Unassembled WGS sequence"/>
</dbReference>
<evidence type="ECO:0000256" key="1">
    <source>
        <dbReference type="ARBA" id="ARBA00005820"/>
    </source>
</evidence>
<dbReference type="SUPFAM" id="SSF46894">
    <property type="entry name" value="C-terminal effector domain of the bipartite response regulators"/>
    <property type="match status" value="1"/>
</dbReference>
<dbReference type="InterPro" id="IPR036388">
    <property type="entry name" value="WH-like_DNA-bd_sf"/>
</dbReference>
<feature type="DNA-binding region" description="OmpR/PhoB-type" evidence="6">
    <location>
        <begin position="1"/>
        <end position="83"/>
    </location>
</feature>
<dbReference type="Pfam" id="PF00931">
    <property type="entry name" value="NB-ARC"/>
    <property type="match status" value="1"/>
</dbReference>
<feature type="region of interest" description="Disordered" evidence="7">
    <location>
        <begin position="238"/>
        <end position="263"/>
    </location>
</feature>
<evidence type="ECO:0000313" key="12">
    <source>
        <dbReference type="Proteomes" id="UP000549009"/>
    </source>
</evidence>
<evidence type="ECO:0000256" key="7">
    <source>
        <dbReference type="SAM" id="MobiDB-lite"/>
    </source>
</evidence>
<evidence type="ECO:0000256" key="3">
    <source>
        <dbReference type="ARBA" id="ARBA00023015"/>
    </source>
</evidence>
<feature type="compositionally biased region" description="Basic and acidic residues" evidence="7">
    <location>
        <begin position="985"/>
        <end position="994"/>
    </location>
</feature>
<dbReference type="Gene3D" id="3.40.50.300">
    <property type="entry name" value="P-loop containing nucleotide triphosphate hydrolases"/>
    <property type="match status" value="1"/>
</dbReference>
<dbReference type="Proteomes" id="UP000326505">
    <property type="component" value="Chromosome"/>
</dbReference>
<dbReference type="SUPFAM" id="SSF52540">
    <property type="entry name" value="P-loop containing nucleoside triphosphate hydrolases"/>
    <property type="match status" value="1"/>
</dbReference>
<keyword evidence="3" id="KW-0805">Transcription regulation</keyword>
<feature type="domain" description="OmpR/PhoB-type" evidence="8">
    <location>
        <begin position="1"/>
        <end position="83"/>
    </location>
</feature>
<dbReference type="PANTHER" id="PTHR35807:SF1">
    <property type="entry name" value="TRANSCRIPTIONAL REGULATOR REDD"/>
    <property type="match status" value="1"/>
</dbReference>
<dbReference type="SMART" id="SM00862">
    <property type="entry name" value="Trans_reg_C"/>
    <property type="match status" value="1"/>
</dbReference>
<dbReference type="EMBL" id="JACHJD010000001">
    <property type="protein sequence ID" value="MBB5101775.1"/>
    <property type="molecule type" value="Genomic_DNA"/>
</dbReference>
<protein>
    <submittedName>
        <fullName evidence="9">DNA-binding SARP family transcriptional activator/tetratricopeptide (TPR) repeat protein</fullName>
    </submittedName>
    <submittedName>
        <fullName evidence="10">Transcriptional regulator</fullName>
    </submittedName>
</protein>
<dbReference type="OrthoDB" id="7628974at2"/>
<dbReference type="KEGG" id="sspb:CP982_06870"/>
<evidence type="ECO:0000259" key="8">
    <source>
        <dbReference type="PROSITE" id="PS51755"/>
    </source>
</evidence>
<dbReference type="Pfam" id="PF03704">
    <property type="entry name" value="BTAD"/>
    <property type="match status" value="1"/>
</dbReference>
<dbReference type="InterPro" id="IPR011990">
    <property type="entry name" value="TPR-like_helical_dom_sf"/>
</dbReference>
<dbReference type="GO" id="GO:0003677">
    <property type="term" value="F:DNA binding"/>
    <property type="evidence" value="ECO:0007669"/>
    <property type="project" value="UniProtKB-UniRule"/>
</dbReference>
<evidence type="ECO:0000256" key="2">
    <source>
        <dbReference type="ARBA" id="ARBA00023012"/>
    </source>
</evidence>
<feature type="compositionally biased region" description="Pro residues" evidence="7">
    <location>
        <begin position="252"/>
        <end position="263"/>
    </location>
</feature>
<dbReference type="GO" id="GO:0006355">
    <property type="term" value="P:regulation of DNA-templated transcription"/>
    <property type="evidence" value="ECO:0007669"/>
    <property type="project" value="InterPro"/>
</dbReference>
<keyword evidence="12" id="KW-1185">Reference proteome</keyword>
<evidence type="ECO:0000256" key="6">
    <source>
        <dbReference type="PROSITE-ProRule" id="PRU01091"/>
    </source>
</evidence>
<name>A0A5P2XN05_STRST</name>
<evidence type="ECO:0000313" key="10">
    <source>
        <dbReference type="EMBL" id="QEV64515.1"/>
    </source>
</evidence>
<keyword evidence="2" id="KW-0902">Two-component regulatory system</keyword>
<dbReference type="SMART" id="SM00028">
    <property type="entry name" value="TPR"/>
    <property type="match status" value="5"/>
</dbReference>
<evidence type="ECO:0000313" key="11">
    <source>
        <dbReference type="Proteomes" id="UP000326505"/>
    </source>
</evidence>
<dbReference type="Gene3D" id="1.10.10.10">
    <property type="entry name" value="Winged helix-like DNA-binding domain superfamily/Winged helix DNA-binding domain"/>
    <property type="match status" value="1"/>
</dbReference>
<reference evidence="10 11" key="1">
    <citation type="submission" date="2017-09" db="EMBL/GenBank/DDBJ databases">
        <authorList>
            <person name="Lee N."/>
            <person name="Cho B.-K."/>
        </authorList>
    </citation>
    <scope>NUCLEOTIDE SEQUENCE [LARGE SCALE GENOMIC DNA]</scope>
    <source>
        <strain evidence="10 11">ATCC 27465</strain>
    </source>
</reference>
<dbReference type="InterPro" id="IPR051677">
    <property type="entry name" value="AfsR-DnrI-RedD_regulator"/>
</dbReference>
<dbReference type="CDD" id="cd15831">
    <property type="entry name" value="BTAD"/>
    <property type="match status" value="1"/>
</dbReference>
<reference evidence="9 12" key="2">
    <citation type="submission" date="2020-08" db="EMBL/GenBank/DDBJ databases">
        <title>Genomic Encyclopedia of Type Strains, Phase III (KMG-III): the genomes of soil and plant-associated and newly described type strains.</title>
        <authorList>
            <person name="Whitman W."/>
        </authorList>
    </citation>
    <scope>NUCLEOTIDE SEQUENCE [LARGE SCALE GENOMIC DNA]</scope>
    <source>
        <strain evidence="9 12">CECT 3146</strain>
    </source>
</reference>
<gene>
    <name evidence="10" type="ORF">CP982_06870</name>
    <name evidence="9" type="ORF">FHS40_000828</name>
</gene>
<proteinExistence type="inferred from homology"/>
<evidence type="ECO:0000256" key="4">
    <source>
        <dbReference type="ARBA" id="ARBA00023125"/>
    </source>
</evidence>
<dbReference type="PANTHER" id="PTHR35807">
    <property type="entry name" value="TRANSCRIPTIONAL REGULATOR REDD-RELATED"/>
    <property type="match status" value="1"/>
</dbReference>
<dbReference type="Pfam" id="PF00486">
    <property type="entry name" value="Trans_reg_C"/>
    <property type="match status" value="1"/>
</dbReference>
<feature type="region of interest" description="Disordered" evidence="7">
    <location>
        <begin position="975"/>
        <end position="1095"/>
    </location>
</feature>
<dbReference type="GO" id="GO:0043531">
    <property type="term" value="F:ADP binding"/>
    <property type="evidence" value="ECO:0007669"/>
    <property type="project" value="InterPro"/>
</dbReference>
<organism evidence="10 11">
    <name type="scientific">Streptomyces spectabilis</name>
    <dbReference type="NCBI Taxonomy" id="68270"/>
    <lineage>
        <taxon>Bacteria</taxon>
        <taxon>Bacillati</taxon>
        <taxon>Actinomycetota</taxon>
        <taxon>Actinomycetes</taxon>
        <taxon>Kitasatosporales</taxon>
        <taxon>Streptomycetaceae</taxon>
        <taxon>Streptomyces</taxon>
    </lineage>
</organism>
<comment type="similarity">
    <text evidence="1">Belongs to the AfsR/DnrI/RedD regulatory family.</text>
</comment>
<feature type="compositionally biased region" description="Basic and acidic residues" evidence="7">
    <location>
        <begin position="1043"/>
        <end position="1064"/>
    </location>
</feature>
<dbReference type="AlphaFoldDB" id="A0A5P2XN05"/>
<dbReference type="RefSeq" id="WP_150509665.1">
    <property type="nucleotide sequence ID" value="NZ_BMSQ01000024.1"/>
</dbReference>
<accession>A0A5P2XN05</accession>
<dbReference type="InterPro" id="IPR002182">
    <property type="entry name" value="NB-ARC"/>
</dbReference>
<dbReference type="Gene3D" id="1.25.40.10">
    <property type="entry name" value="Tetratricopeptide repeat domain"/>
    <property type="match status" value="2"/>
</dbReference>
<evidence type="ECO:0000256" key="5">
    <source>
        <dbReference type="ARBA" id="ARBA00023163"/>
    </source>
</evidence>
<dbReference type="SMART" id="SM01043">
    <property type="entry name" value="BTAD"/>
    <property type="match status" value="1"/>
</dbReference>
<dbReference type="SUPFAM" id="SSF48452">
    <property type="entry name" value="TPR-like"/>
    <property type="match status" value="3"/>
</dbReference>
<dbReference type="InterPro" id="IPR019734">
    <property type="entry name" value="TPR_rpt"/>
</dbReference>
<dbReference type="InterPro" id="IPR016032">
    <property type="entry name" value="Sig_transdc_resp-reg_C-effctor"/>
</dbReference>
<evidence type="ECO:0000313" key="9">
    <source>
        <dbReference type="EMBL" id="MBB5101775.1"/>
    </source>
</evidence>
<keyword evidence="4 6" id="KW-0238">DNA-binding</keyword>
<dbReference type="GO" id="GO:0000160">
    <property type="term" value="P:phosphorelay signal transduction system"/>
    <property type="evidence" value="ECO:0007669"/>
    <property type="project" value="UniProtKB-KW"/>
</dbReference>
<feature type="compositionally biased region" description="Low complexity" evidence="7">
    <location>
        <begin position="242"/>
        <end position="251"/>
    </location>
</feature>
<dbReference type="PRINTS" id="PR00364">
    <property type="entry name" value="DISEASERSIST"/>
</dbReference>
<dbReference type="InterPro" id="IPR005158">
    <property type="entry name" value="BTAD"/>
</dbReference>
<sequence length="1095" mass="118438">MSGSGQVHVGGPRHRTILASLLLNTDRIVSVDALVDTVWDGRPPATARTQVSICIAALRKAFKAAGFTDQVIVTAHPGYLLRIGEHEVDATEFHQLVAAAEEAVRTDRLTDAAHAYTTALGLWEGPALTGVTGRAVEDEARRLDELKLSVYEDATEVQLRLGRHHRVISELAATVRAHPLRERALHLLITAQYRSGHRAEAMESYRQGRKRFIDELGLEPGPELKELHRFILQDDRERGTAAEDGAGLDPPAAAPPPHDPPFELPTDAPGFTGRARELEQLDVLLDRGTDVRGPTAGLISGLAGVGKTCLAVRWGRGAAERFPDGVLFADLHGYDERHEPTAAAEVLGGFLRSLGFAGVQIPQAPEERESMYRSALADRRVLVVLDNARTYAQIEPLLPSSEGCSVLVTSRDQLAEFVAWPPRARVHLNRLAPAEAVELVDRVVGSQRVAAEPAAVARLVELCDLLPLALRIAAARLAAKPHWTVTHLVSRLSDEERRLDELSQGSSRIRASFGISYRCLSADAARLYRGLGLLDVHDFAPWVAAALLDTDQFTAERLIEQLVDAQFLTALGPDAAGQPRYHSPSLLRIFARERAHGEDAQEQARAAVIRVLRAALGLAEQAHRRLYGGDFSIIHSAAPRCTPPDDLVAELLALPLEWLEAERLSLVRLVGQAAGAGLDELAWDLTLCTVVLFETRNYVDDWRQCAQRALTATREAGNVRGQGAMLYALGALEMRLRRFAGADAGFTAALALHELAGEEHGRALVLRSMAMIDQMRGATDSAMERSVAALEVFRAVGDLSSQAHVLNNMAQIELDRGHLAQARKLSLRSVRISSGISPGGARSTAQGTHRLARVYLAEGRYDLAESALLRMIRITRASADLLGLAHGLLGLGEARLGRGDWEQARATLLHALDIVATVHSPLVLGKIKLALGEACGMGGQDERAREYLRAARDCFLRVGVDDWVKRADEALAALRTARPPGRDAGQAREGEAGRRLTVPQPRGSRDRAATERAMWNPAAAARARAGHTPAEHGDHEEDGAEPGPDRGGPRRGRPDQQAADRELPRPTALGLAPGVLGSGPGGGPPHEGPREHRDG</sequence>
<feature type="compositionally biased region" description="Gly residues" evidence="7">
    <location>
        <begin position="1076"/>
        <end position="1085"/>
    </location>
</feature>
<dbReference type="PROSITE" id="PS51755">
    <property type="entry name" value="OMPR_PHOB"/>
    <property type="match status" value="1"/>
</dbReference>
<keyword evidence="5" id="KW-0804">Transcription</keyword>
<dbReference type="EMBL" id="CP023690">
    <property type="protein sequence ID" value="QEV64515.1"/>
    <property type="molecule type" value="Genomic_DNA"/>
</dbReference>